<comment type="caution">
    <text evidence="1">The sequence shown here is derived from an EMBL/GenBank/DDBJ whole genome shotgun (WGS) entry which is preliminary data.</text>
</comment>
<keyword evidence="2" id="KW-1185">Reference proteome</keyword>
<dbReference type="InterPro" id="IPR003774">
    <property type="entry name" value="AlgH-like"/>
</dbReference>
<dbReference type="OrthoDB" id="9807486at2"/>
<sequence>MLNNKLEKGMLLIAEPSIIGDLSFNRAVILLTDYTSHSGAVGFILNKPLEYTLQELIPDVNCDFTIYNGGPVEQDNLYFIHTIPELIPESIEIADGLYWGGNFEQIKWLINQNKIEKHQIRFFLGYSGWASSQLEEELTEKTWFVCENQYKSRIFQKPASDFWQEKMKDMGGEYMIWVNAPENPILN</sequence>
<dbReference type="SUPFAM" id="SSF143456">
    <property type="entry name" value="VC0467-like"/>
    <property type="match status" value="1"/>
</dbReference>
<evidence type="ECO:0000313" key="1">
    <source>
        <dbReference type="EMBL" id="POS02134.1"/>
    </source>
</evidence>
<dbReference type="RefSeq" id="WP_103725572.1">
    <property type="nucleotide sequence ID" value="NZ_PQNY01000005.1"/>
</dbReference>
<dbReference type="AlphaFoldDB" id="A0A2S4N8W7"/>
<gene>
    <name evidence="1" type="ORF">Q361_10524</name>
</gene>
<evidence type="ECO:0000313" key="2">
    <source>
        <dbReference type="Proteomes" id="UP000237056"/>
    </source>
</evidence>
<accession>A0A2S4N8W7</accession>
<proteinExistence type="predicted"/>
<protein>
    <submittedName>
        <fullName evidence="1">Putative transcriptional regulator</fullName>
    </submittedName>
</protein>
<dbReference type="EMBL" id="PQNY01000005">
    <property type="protein sequence ID" value="POS02134.1"/>
    <property type="molecule type" value="Genomic_DNA"/>
</dbReference>
<name>A0A2S4N8W7_9FLAO</name>
<organism evidence="1 2">
    <name type="scientific">Flavobacterium croceum DSM 17960</name>
    <dbReference type="NCBI Taxonomy" id="1121886"/>
    <lineage>
        <taxon>Bacteria</taxon>
        <taxon>Pseudomonadati</taxon>
        <taxon>Bacteroidota</taxon>
        <taxon>Flavobacteriia</taxon>
        <taxon>Flavobacteriales</taxon>
        <taxon>Flavobacteriaceae</taxon>
        <taxon>Flavobacterium</taxon>
    </lineage>
</organism>
<dbReference type="Gene3D" id="3.40.1740.10">
    <property type="entry name" value="VC0467-like"/>
    <property type="match status" value="1"/>
</dbReference>
<dbReference type="PANTHER" id="PTHR31984:SF17">
    <property type="entry name" value="TRANSCRIPTIONAL REGULATOR"/>
    <property type="match status" value="1"/>
</dbReference>
<dbReference type="PANTHER" id="PTHR31984">
    <property type="entry name" value="TRANSPORTER, PUTATIVE (DUF179)-RELATED"/>
    <property type="match status" value="1"/>
</dbReference>
<dbReference type="Proteomes" id="UP000237056">
    <property type="component" value="Unassembled WGS sequence"/>
</dbReference>
<dbReference type="Pfam" id="PF02622">
    <property type="entry name" value="DUF179"/>
    <property type="match status" value="1"/>
</dbReference>
<reference evidence="1 2" key="1">
    <citation type="submission" date="2018-01" db="EMBL/GenBank/DDBJ databases">
        <title>Genomic Encyclopedia of Type Strains, Phase I: the one thousand microbial genomes (KMG-I) project.</title>
        <authorList>
            <person name="Goeker M."/>
        </authorList>
    </citation>
    <scope>NUCLEOTIDE SEQUENCE [LARGE SCALE GENOMIC DNA]</scope>
    <source>
        <strain evidence="1 2">DSM 17960</strain>
    </source>
</reference>